<reference evidence="1" key="2">
    <citation type="submission" date="2025-09" db="UniProtKB">
        <authorList>
            <consortium name="EnsemblPlants"/>
        </authorList>
    </citation>
    <scope>IDENTIFICATION</scope>
</reference>
<evidence type="ECO:0000313" key="2">
    <source>
        <dbReference type="Proteomes" id="UP001732700"/>
    </source>
</evidence>
<proteinExistence type="predicted"/>
<name>A0ACD5Y7E5_AVESA</name>
<reference evidence="1" key="1">
    <citation type="submission" date="2021-05" db="EMBL/GenBank/DDBJ databases">
        <authorList>
            <person name="Scholz U."/>
            <person name="Mascher M."/>
            <person name="Fiebig A."/>
        </authorList>
    </citation>
    <scope>NUCLEOTIDE SEQUENCE [LARGE SCALE GENOMIC DNA]</scope>
</reference>
<accession>A0ACD5Y7E5</accession>
<keyword evidence="2" id="KW-1185">Reference proteome</keyword>
<evidence type="ECO:0000313" key="1">
    <source>
        <dbReference type="EnsemblPlants" id="AVESA.00010b.r2.5CG0902220.1.CDS"/>
    </source>
</evidence>
<dbReference type="EnsemblPlants" id="AVESA.00010b.r2.5CG0902220.1">
    <property type="protein sequence ID" value="AVESA.00010b.r2.5CG0902220.1.CDS"/>
    <property type="gene ID" value="AVESA.00010b.r2.5CG0902220"/>
</dbReference>
<dbReference type="Proteomes" id="UP001732700">
    <property type="component" value="Chromosome 5C"/>
</dbReference>
<organism evidence="1 2">
    <name type="scientific">Avena sativa</name>
    <name type="common">Oat</name>
    <dbReference type="NCBI Taxonomy" id="4498"/>
    <lineage>
        <taxon>Eukaryota</taxon>
        <taxon>Viridiplantae</taxon>
        <taxon>Streptophyta</taxon>
        <taxon>Embryophyta</taxon>
        <taxon>Tracheophyta</taxon>
        <taxon>Spermatophyta</taxon>
        <taxon>Magnoliopsida</taxon>
        <taxon>Liliopsida</taxon>
        <taxon>Poales</taxon>
        <taxon>Poaceae</taxon>
        <taxon>BOP clade</taxon>
        <taxon>Pooideae</taxon>
        <taxon>Poodae</taxon>
        <taxon>Poeae</taxon>
        <taxon>Poeae Chloroplast Group 1 (Aveneae type)</taxon>
        <taxon>Aveninae</taxon>
        <taxon>Avena</taxon>
    </lineage>
</organism>
<sequence>MDHQQEDATSEKVQLFGMWASPYVFKVKWALSIKGVEYEYVEEDLRNKSGQLLEHNPVHKKVPVLVYNGKPVAESDVIVEFIDDAWSHRGGRILPEDPYERAMARFWVRFVPDKLSPPIWKWFTAAREEEQEAAREAAVEQLHVLEEKLAVGGKEFFAGDSVGLVDLSLGALAYVIPIYEEIIGVRLITEERFPALYAWMGRFLAAPPVKDNLPPLEKLKLSHVISKYDMKVFATVPMKPGAEFPECCPWLLLQGTICSACCSTRVRSLLLAWWIFLGMGDAWMDCFEAAGVSASSAPTTMVCYCPMS</sequence>
<protein>
    <submittedName>
        <fullName evidence="1">Uncharacterized protein</fullName>
    </submittedName>
</protein>